<evidence type="ECO:0000313" key="8">
    <source>
        <dbReference type="Proteomes" id="UP001216329"/>
    </source>
</evidence>
<keyword evidence="4" id="KW-0804">Transcription</keyword>
<dbReference type="EMBL" id="CP119325">
    <property type="protein sequence ID" value="WEK33377.1"/>
    <property type="molecule type" value="Genomic_DNA"/>
</dbReference>
<name>A0AAJ5WPG6_9PSED</name>
<dbReference type="Gene3D" id="1.10.1740.10">
    <property type="match status" value="1"/>
</dbReference>
<dbReference type="SUPFAM" id="SSF88946">
    <property type="entry name" value="Sigma2 domain of RNA polymerase sigma factors"/>
    <property type="match status" value="1"/>
</dbReference>
<dbReference type="PANTHER" id="PTHR43133:SF63">
    <property type="entry name" value="RNA POLYMERASE SIGMA FACTOR FECI-RELATED"/>
    <property type="match status" value="1"/>
</dbReference>
<sequence length="167" mass="19185">MVSAREPVDALYRDHHAWLLNWLQRRQPYGDQARDVAHDTFLQVLLRPQQIAGLRQPRAWLSSVAKGLLIDRFRRQKLEAAYLQAIAQLPEAQAPSAERQLMLLQTLMQIDALLDGLPAKARMAFLLSRLEGLSYQDIAIRLDVSLSSVEKYMAKAIRHCYQISHEQ</sequence>
<gene>
    <name evidence="7" type="ORF">P0Y58_21825</name>
</gene>
<evidence type="ECO:0000256" key="2">
    <source>
        <dbReference type="ARBA" id="ARBA00023015"/>
    </source>
</evidence>
<dbReference type="AlphaFoldDB" id="A0AAJ5WPG6"/>
<evidence type="ECO:0000256" key="3">
    <source>
        <dbReference type="ARBA" id="ARBA00023082"/>
    </source>
</evidence>
<dbReference type="Proteomes" id="UP001216329">
    <property type="component" value="Chromosome"/>
</dbReference>
<dbReference type="InterPro" id="IPR013249">
    <property type="entry name" value="RNA_pol_sigma70_r4_t2"/>
</dbReference>
<dbReference type="NCBIfam" id="TIGR02937">
    <property type="entry name" value="sigma70-ECF"/>
    <property type="match status" value="1"/>
</dbReference>
<feature type="domain" description="RNA polymerase sigma-70 region 2" evidence="5">
    <location>
        <begin position="11"/>
        <end position="77"/>
    </location>
</feature>
<dbReference type="InterPro" id="IPR036388">
    <property type="entry name" value="WH-like_DNA-bd_sf"/>
</dbReference>
<dbReference type="Pfam" id="PF08281">
    <property type="entry name" value="Sigma70_r4_2"/>
    <property type="match status" value="1"/>
</dbReference>
<evidence type="ECO:0000313" key="7">
    <source>
        <dbReference type="EMBL" id="WEK33377.1"/>
    </source>
</evidence>
<dbReference type="CDD" id="cd06171">
    <property type="entry name" value="Sigma70_r4"/>
    <property type="match status" value="1"/>
</dbReference>
<evidence type="ECO:0000259" key="5">
    <source>
        <dbReference type="Pfam" id="PF04542"/>
    </source>
</evidence>
<keyword evidence="2" id="KW-0805">Transcription regulation</keyword>
<dbReference type="InterPro" id="IPR014284">
    <property type="entry name" value="RNA_pol_sigma-70_dom"/>
</dbReference>
<feature type="domain" description="RNA polymerase sigma factor 70 region 4 type 2" evidence="6">
    <location>
        <begin position="108"/>
        <end position="160"/>
    </location>
</feature>
<organism evidence="7 8">
    <name type="scientific">Candidatus Pseudomonas phytovorans</name>
    <dbReference type="NCBI Taxonomy" id="3121377"/>
    <lineage>
        <taxon>Bacteria</taxon>
        <taxon>Pseudomonadati</taxon>
        <taxon>Pseudomonadota</taxon>
        <taxon>Gammaproteobacteria</taxon>
        <taxon>Pseudomonadales</taxon>
        <taxon>Pseudomonadaceae</taxon>
        <taxon>Pseudomonas</taxon>
    </lineage>
</organism>
<protein>
    <submittedName>
        <fullName evidence="7">Sigma-70 family RNA polymerase sigma factor</fullName>
    </submittedName>
</protein>
<dbReference type="Gene3D" id="1.10.10.10">
    <property type="entry name" value="Winged helix-like DNA-binding domain superfamily/Winged helix DNA-binding domain"/>
    <property type="match status" value="1"/>
</dbReference>
<dbReference type="InterPro" id="IPR007627">
    <property type="entry name" value="RNA_pol_sigma70_r2"/>
</dbReference>
<comment type="similarity">
    <text evidence="1">Belongs to the sigma-70 factor family. ECF subfamily.</text>
</comment>
<dbReference type="InterPro" id="IPR039425">
    <property type="entry name" value="RNA_pol_sigma-70-like"/>
</dbReference>
<proteinExistence type="inferred from homology"/>
<dbReference type="GO" id="GO:0016987">
    <property type="term" value="F:sigma factor activity"/>
    <property type="evidence" value="ECO:0007669"/>
    <property type="project" value="UniProtKB-KW"/>
</dbReference>
<dbReference type="SUPFAM" id="SSF88659">
    <property type="entry name" value="Sigma3 and sigma4 domains of RNA polymerase sigma factors"/>
    <property type="match status" value="1"/>
</dbReference>
<dbReference type="NCBIfam" id="NF007232">
    <property type="entry name" value="PRK09651.1"/>
    <property type="match status" value="1"/>
</dbReference>
<keyword evidence="3" id="KW-0731">Sigma factor</keyword>
<evidence type="ECO:0000259" key="6">
    <source>
        <dbReference type="Pfam" id="PF08281"/>
    </source>
</evidence>
<evidence type="ECO:0000256" key="1">
    <source>
        <dbReference type="ARBA" id="ARBA00010641"/>
    </source>
</evidence>
<dbReference type="Pfam" id="PF04542">
    <property type="entry name" value="Sigma70_r2"/>
    <property type="match status" value="1"/>
</dbReference>
<accession>A0AAJ5WPG6</accession>
<dbReference type="PANTHER" id="PTHR43133">
    <property type="entry name" value="RNA POLYMERASE ECF-TYPE SIGMA FACTO"/>
    <property type="match status" value="1"/>
</dbReference>
<dbReference type="GO" id="GO:0003677">
    <property type="term" value="F:DNA binding"/>
    <property type="evidence" value="ECO:0007669"/>
    <property type="project" value="InterPro"/>
</dbReference>
<dbReference type="InterPro" id="IPR013324">
    <property type="entry name" value="RNA_pol_sigma_r3/r4-like"/>
</dbReference>
<dbReference type="FunFam" id="1.10.10.10:FF:000427">
    <property type="entry name" value="RNA polymerase sigma factor"/>
    <property type="match status" value="1"/>
</dbReference>
<dbReference type="GO" id="GO:0006352">
    <property type="term" value="P:DNA-templated transcription initiation"/>
    <property type="evidence" value="ECO:0007669"/>
    <property type="project" value="InterPro"/>
</dbReference>
<evidence type="ECO:0000256" key="4">
    <source>
        <dbReference type="ARBA" id="ARBA00023163"/>
    </source>
</evidence>
<dbReference type="InterPro" id="IPR013325">
    <property type="entry name" value="RNA_pol_sigma_r2"/>
</dbReference>
<reference evidence="7" key="1">
    <citation type="submission" date="2023-03" db="EMBL/GenBank/DDBJ databases">
        <title>Andean soil-derived lignocellulolytic bacterial consortium as a source of novel taxa and putative plastic-active enzymes.</title>
        <authorList>
            <person name="Diaz-Garcia L."/>
            <person name="Chuvochina M."/>
            <person name="Feuerriegel G."/>
            <person name="Bunk B."/>
            <person name="Sproer C."/>
            <person name="Streit W.R."/>
            <person name="Rodriguez L.M."/>
            <person name="Overmann J."/>
            <person name="Jimenez D.J."/>
        </authorList>
    </citation>
    <scope>NUCLEOTIDE SEQUENCE</scope>
    <source>
        <strain evidence="7">MAG 876</strain>
    </source>
</reference>